<name>A0A4R9JGP9_9LEPT</name>
<reference evidence="2" key="1">
    <citation type="journal article" date="2019" name="PLoS Negl. Trop. Dis.">
        <title>Revisiting the worldwide diversity of Leptospira species in the environment.</title>
        <authorList>
            <person name="Vincent A.T."/>
            <person name="Schiettekatte O."/>
            <person name="Bourhy P."/>
            <person name="Veyrier F.J."/>
            <person name="Picardeau M."/>
        </authorList>
    </citation>
    <scope>NUCLEOTIDE SEQUENCE [LARGE SCALE GENOMIC DNA]</scope>
    <source>
        <strain evidence="2">201702692</strain>
    </source>
</reference>
<dbReference type="OrthoDB" id="322510at2"/>
<proteinExistence type="predicted"/>
<dbReference type="AlphaFoldDB" id="A0A4R9JGP9"/>
<comment type="caution">
    <text evidence="2">The sequence shown here is derived from an EMBL/GenBank/DDBJ whole genome shotgun (WGS) entry which is preliminary data.</text>
</comment>
<keyword evidence="1" id="KW-0812">Transmembrane</keyword>
<dbReference type="EMBL" id="RQGA01000014">
    <property type="protein sequence ID" value="TGL37797.1"/>
    <property type="molecule type" value="Genomic_DNA"/>
</dbReference>
<feature type="transmembrane region" description="Helical" evidence="1">
    <location>
        <begin position="21"/>
        <end position="46"/>
    </location>
</feature>
<protein>
    <submittedName>
        <fullName evidence="2">Uncharacterized protein</fullName>
    </submittedName>
</protein>
<gene>
    <name evidence="2" type="ORF">EHQ49_16450</name>
</gene>
<sequence>MFVGFVENQNRKKPEPNGEPASSFFIFWVGFSLITGFGILLLPFGAFFPLSISVWAILVLFLPVLFLGILLTKKSGFKILLAVFLSLLAGGNSILFLGDSIGYSLGITAKTEVLPEEVSHYLNYRYLFLRDFYLDDVDAGEFRSPLLVRRRSGGSVYGPVIRFQYKRIRAVSGREIKPSLYALCYTKDDLKCNLSSLYSGGIVLQEPIWDREELPLTKDSVFLVWRGTMDSEFFTKGIYSFLFFLFLLLLWALVVYFPFSNEKESL</sequence>
<keyword evidence="3" id="KW-1185">Reference proteome</keyword>
<keyword evidence="1" id="KW-1133">Transmembrane helix</keyword>
<evidence type="ECO:0000313" key="2">
    <source>
        <dbReference type="EMBL" id="TGL37797.1"/>
    </source>
</evidence>
<feature type="transmembrane region" description="Helical" evidence="1">
    <location>
        <begin position="79"/>
        <end position="98"/>
    </location>
</feature>
<dbReference type="Proteomes" id="UP000298125">
    <property type="component" value="Unassembled WGS sequence"/>
</dbReference>
<accession>A0A4R9JGP9</accession>
<feature type="transmembrane region" description="Helical" evidence="1">
    <location>
        <begin position="238"/>
        <end position="259"/>
    </location>
</feature>
<keyword evidence="1" id="KW-0472">Membrane</keyword>
<organism evidence="2 3">
    <name type="scientific">Leptospira perdikensis</name>
    <dbReference type="NCBI Taxonomy" id="2484948"/>
    <lineage>
        <taxon>Bacteria</taxon>
        <taxon>Pseudomonadati</taxon>
        <taxon>Spirochaetota</taxon>
        <taxon>Spirochaetia</taxon>
        <taxon>Leptospirales</taxon>
        <taxon>Leptospiraceae</taxon>
        <taxon>Leptospira</taxon>
    </lineage>
</organism>
<evidence type="ECO:0000256" key="1">
    <source>
        <dbReference type="SAM" id="Phobius"/>
    </source>
</evidence>
<dbReference type="RefSeq" id="WP_135580703.1">
    <property type="nucleotide sequence ID" value="NZ_RQGA01000014.1"/>
</dbReference>
<feature type="transmembrane region" description="Helical" evidence="1">
    <location>
        <begin position="52"/>
        <end position="72"/>
    </location>
</feature>
<evidence type="ECO:0000313" key="3">
    <source>
        <dbReference type="Proteomes" id="UP000298125"/>
    </source>
</evidence>